<dbReference type="GO" id="GO:0006402">
    <property type="term" value="P:mRNA catabolic process"/>
    <property type="evidence" value="ECO:0007669"/>
    <property type="project" value="TreeGrafter"/>
</dbReference>
<dbReference type="EMBL" id="MGIP01000012">
    <property type="protein sequence ID" value="OGM91096.1"/>
    <property type="molecule type" value="Genomic_DNA"/>
</dbReference>
<name>A0A1F8DRS5_9BACT</name>
<dbReference type="SUPFAM" id="SSF50118">
    <property type="entry name" value="Cell growth inhibitor/plasmid maintenance toxic component"/>
    <property type="match status" value="1"/>
</dbReference>
<dbReference type="GO" id="GO:0004521">
    <property type="term" value="F:RNA endonuclease activity"/>
    <property type="evidence" value="ECO:0007669"/>
    <property type="project" value="TreeGrafter"/>
</dbReference>
<dbReference type="Proteomes" id="UP000177029">
    <property type="component" value="Unassembled WGS sequence"/>
</dbReference>
<evidence type="ECO:0000313" key="1">
    <source>
        <dbReference type="EMBL" id="OGM91096.1"/>
    </source>
</evidence>
<reference evidence="1 2" key="1">
    <citation type="journal article" date="2016" name="Nat. Commun.">
        <title>Thousands of microbial genomes shed light on interconnected biogeochemical processes in an aquifer system.</title>
        <authorList>
            <person name="Anantharaman K."/>
            <person name="Brown C.T."/>
            <person name="Hug L.A."/>
            <person name="Sharon I."/>
            <person name="Castelle C.J."/>
            <person name="Probst A.J."/>
            <person name="Thomas B.C."/>
            <person name="Singh A."/>
            <person name="Wilkins M.J."/>
            <person name="Karaoz U."/>
            <person name="Brodie E.L."/>
            <person name="Williams K.H."/>
            <person name="Hubbard S.S."/>
            <person name="Banfield J.F."/>
        </authorList>
    </citation>
    <scope>NUCLEOTIDE SEQUENCE [LARGE SCALE GENOMIC DNA]</scope>
</reference>
<protein>
    <recommendedName>
        <fullName evidence="3">Toxin-antitoxin system protein</fullName>
    </recommendedName>
</protein>
<dbReference type="Gene3D" id="2.30.30.110">
    <property type="match status" value="1"/>
</dbReference>
<dbReference type="InterPro" id="IPR011067">
    <property type="entry name" value="Plasmid_toxin/cell-grow_inhib"/>
</dbReference>
<dbReference type="AlphaFoldDB" id="A0A1F8DRS5"/>
<accession>A0A1F8DRS5</accession>
<comment type="caution">
    <text evidence="1">The sequence shown here is derived from an EMBL/GenBank/DDBJ whole genome shotgun (WGS) entry which is preliminary data.</text>
</comment>
<dbReference type="PANTHER" id="PTHR33988:SF2">
    <property type="entry name" value="ENDORIBONUCLEASE MAZF"/>
    <property type="match status" value="1"/>
</dbReference>
<sequence length="128" mass="14723">MNKDFDQWNEVKKAIHHNETVKLYHAREVWWCALGANVGFEQDGTGDEYRRPVLILKGLSGQTCLVIPLTTSTRRHRLRPAVGLVEGQEARALLSQIRVIDTKRLVRKIGYIERDAFESIRKAVKDIL</sequence>
<dbReference type="InterPro" id="IPR003477">
    <property type="entry name" value="PemK-like"/>
</dbReference>
<dbReference type="GO" id="GO:0016075">
    <property type="term" value="P:rRNA catabolic process"/>
    <property type="evidence" value="ECO:0007669"/>
    <property type="project" value="TreeGrafter"/>
</dbReference>
<dbReference type="GO" id="GO:0003677">
    <property type="term" value="F:DNA binding"/>
    <property type="evidence" value="ECO:0007669"/>
    <property type="project" value="InterPro"/>
</dbReference>
<evidence type="ECO:0008006" key="3">
    <source>
        <dbReference type="Google" id="ProtNLM"/>
    </source>
</evidence>
<organism evidence="1 2">
    <name type="scientific">Candidatus Wolfebacteria bacterium RIFCSPHIGHO2_01_FULL_48_22</name>
    <dbReference type="NCBI Taxonomy" id="1802555"/>
    <lineage>
        <taxon>Bacteria</taxon>
        <taxon>Candidatus Wolfeibacteriota</taxon>
    </lineage>
</organism>
<dbReference type="PANTHER" id="PTHR33988">
    <property type="entry name" value="ENDORIBONUCLEASE MAZF-RELATED"/>
    <property type="match status" value="1"/>
</dbReference>
<proteinExistence type="predicted"/>
<evidence type="ECO:0000313" key="2">
    <source>
        <dbReference type="Proteomes" id="UP000177029"/>
    </source>
</evidence>
<gene>
    <name evidence="1" type="ORF">A2755_00035</name>
</gene>
<dbReference type="Pfam" id="PF02452">
    <property type="entry name" value="PemK_toxin"/>
    <property type="match status" value="1"/>
</dbReference>